<proteinExistence type="predicted"/>
<dbReference type="EMBL" id="CAWUPB010001166">
    <property type="protein sequence ID" value="CAK7345110.1"/>
    <property type="molecule type" value="Genomic_DNA"/>
</dbReference>
<keyword evidence="2" id="KW-1185">Reference proteome</keyword>
<gene>
    <name evidence="1" type="ORF">DCAF_LOCUS18099</name>
</gene>
<sequence length="68" mass="7940">MEKNNGSNREKFAPRFDELRFIETLVTAHEIIIDHPFVDLHVGNMIAVRKWAGHIIDHRRFNTSADLV</sequence>
<dbReference type="Proteomes" id="UP001314170">
    <property type="component" value="Unassembled WGS sequence"/>
</dbReference>
<reference evidence="1 2" key="1">
    <citation type="submission" date="2024-01" db="EMBL/GenBank/DDBJ databases">
        <authorList>
            <person name="Waweru B."/>
        </authorList>
    </citation>
    <scope>NUCLEOTIDE SEQUENCE [LARGE SCALE GENOMIC DNA]</scope>
</reference>
<evidence type="ECO:0000313" key="1">
    <source>
        <dbReference type="EMBL" id="CAK7345110.1"/>
    </source>
</evidence>
<accession>A0AAV1S2V5</accession>
<dbReference type="PANTHER" id="PTHR34683:SF3">
    <property type="entry name" value="CASP-LIKE PROTEIN"/>
    <property type="match status" value="1"/>
</dbReference>
<dbReference type="PANTHER" id="PTHR34683">
    <property type="entry name" value="EXPRESSED PROTEIN-RELATED"/>
    <property type="match status" value="1"/>
</dbReference>
<name>A0AAV1S2V5_9ROSI</name>
<organism evidence="1 2">
    <name type="scientific">Dovyalis caffra</name>
    <dbReference type="NCBI Taxonomy" id="77055"/>
    <lineage>
        <taxon>Eukaryota</taxon>
        <taxon>Viridiplantae</taxon>
        <taxon>Streptophyta</taxon>
        <taxon>Embryophyta</taxon>
        <taxon>Tracheophyta</taxon>
        <taxon>Spermatophyta</taxon>
        <taxon>Magnoliopsida</taxon>
        <taxon>eudicotyledons</taxon>
        <taxon>Gunneridae</taxon>
        <taxon>Pentapetalae</taxon>
        <taxon>rosids</taxon>
        <taxon>fabids</taxon>
        <taxon>Malpighiales</taxon>
        <taxon>Salicaceae</taxon>
        <taxon>Flacourtieae</taxon>
        <taxon>Dovyalis</taxon>
    </lineage>
</organism>
<protein>
    <submittedName>
        <fullName evidence="1">Uncharacterized protein</fullName>
    </submittedName>
</protein>
<evidence type="ECO:0000313" key="2">
    <source>
        <dbReference type="Proteomes" id="UP001314170"/>
    </source>
</evidence>
<dbReference type="AlphaFoldDB" id="A0AAV1S2V5"/>
<comment type="caution">
    <text evidence="1">The sequence shown here is derived from an EMBL/GenBank/DDBJ whole genome shotgun (WGS) entry which is preliminary data.</text>
</comment>